<dbReference type="Pfam" id="PF20629">
    <property type="entry name" value="GD_AH_C"/>
    <property type="match status" value="1"/>
</dbReference>
<dbReference type="FunFam" id="2.30.130.110:FF:000001">
    <property type="entry name" value="Galactarate dehydratase (L-threo-forming)"/>
    <property type="match status" value="1"/>
</dbReference>
<dbReference type="AlphaFoldDB" id="A0A7H4NW59"/>
<feature type="domain" description="SAF" evidence="9">
    <location>
        <begin position="22"/>
        <end position="92"/>
    </location>
</feature>
<dbReference type="SMART" id="SM00858">
    <property type="entry name" value="SAF"/>
    <property type="match status" value="1"/>
</dbReference>
<dbReference type="PANTHER" id="PTHR30536:SF1">
    <property type="entry name" value="GALACTARATE DEHYDRATASE (L-THREO-FORMING)"/>
    <property type="match status" value="1"/>
</dbReference>
<evidence type="ECO:0000259" key="9">
    <source>
        <dbReference type="SMART" id="SM00858"/>
    </source>
</evidence>
<comment type="cofactor">
    <cofactor evidence="1 8">
        <name>Fe(2+)</name>
        <dbReference type="ChEBI" id="CHEBI:29033"/>
    </cofactor>
</comment>
<evidence type="ECO:0000256" key="7">
    <source>
        <dbReference type="ARBA" id="ARBA00060689"/>
    </source>
</evidence>
<dbReference type="InterPro" id="IPR007392">
    <property type="entry name" value="GD_AH_second"/>
</dbReference>
<evidence type="ECO:0000256" key="1">
    <source>
        <dbReference type="ARBA" id="ARBA00001954"/>
    </source>
</evidence>
<evidence type="ECO:0000256" key="4">
    <source>
        <dbReference type="ARBA" id="ARBA00023004"/>
    </source>
</evidence>
<evidence type="ECO:0000313" key="11">
    <source>
        <dbReference type="Proteomes" id="UP000254571"/>
    </source>
</evidence>
<dbReference type="InterPro" id="IPR013974">
    <property type="entry name" value="SAF"/>
</dbReference>
<protein>
    <recommendedName>
        <fullName evidence="8">Galactarate dehydratase (L-threo-forming)</fullName>
        <shortName evidence="8">GalcD</shortName>
        <ecNumber evidence="8">4.2.1.42</ecNumber>
    </recommendedName>
</protein>
<sequence length="524" mass="56311">MADIEIRQESPTAFYIKVHETDNVAIIVNDRGLTAGTRFPDGLTLVEHIPQGHKVALVDIPVHGEIIRYGEVIGYAVRDIPQGSWIDESLVEKLPKAPPLHTLPLATKVPAPLPPLEGYTFEGYRNADGSVGTKNLLGISTSVHCVAGVVDYVVKIIERDLLPKYPNVDGVVGLNHLYGCGVAINAPAAVVPIRTIHNLALNPNFGGEVMVIGLGCEKLQPERLLEGTNDVKGIPVDSASIVSLQDEKHVGFKSMVDDILQVAERHLEKLNQRQRETCPASELVVGMQCGGSDAFSGVTANPAVGYASDLLVRCGATVMFSEVTEVRDAIHLLTPRAINEEVGKRLLEEMAWYDNYLDMGKTDRSANPSPGNKKGGLANVVEKALGSIAKSGKSAIAEVLSPGQRPTKRGLIYAATPASDFVCGTQQVASGITVQVFTTGRGTPYGLVAVPVIKMATRTELANRWYDLMDINAGTIATGEETIEEVGLKLFEFILDVASGRKKTFSDQWGLHNQLAVFNPAPVT</sequence>
<dbReference type="NCBIfam" id="TIGR03248">
    <property type="entry name" value="galactar-dH20"/>
    <property type="match status" value="1"/>
</dbReference>
<comment type="similarity">
    <text evidence="2 8">Belongs to the UxaA family.</text>
</comment>
<proteinExistence type="inferred from homology"/>
<evidence type="ECO:0000256" key="8">
    <source>
        <dbReference type="HAMAP-Rule" id="MF_02031"/>
    </source>
</evidence>
<organism evidence="10 11">
    <name type="scientific">Klebsiella grimontii</name>
    <dbReference type="NCBI Taxonomy" id="2058152"/>
    <lineage>
        <taxon>Bacteria</taxon>
        <taxon>Pseudomonadati</taxon>
        <taxon>Pseudomonadota</taxon>
        <taxon>Gammaproteobacteria</taxon>
        <taxon>Enterobacterales</taxon>
        <taxon>Enterobacteriaceae</taxon>
        <taxon>Klebsiella/Raoultella group</taxon>
        <taxon>Klebsiella</taxon>
    </lineage>
</organism>
<comment type="caution">
    <text evidence="10">The sequence shown here is derived from an EMBL/GenBank/DDBJ whole genome shotgun (WGS) entry which is preliminary data.</text>
</comment>
<dbReference type="CDD" id="cd11613">
    <property type="entry name" value="SAF_AH_GD"/>
    <property type="match status" value="1"/>
</dbReference>
<dbReference type="InterPro" id="IPR048332">
    <property type="entry name" value="GD_AH_C"/>
</dbReference>
<name>A0A7H4NW59_9ENTR</name>
<dbReference type="Pfam" id="PF04295">
    <property type="entry name" value="GD_AH_second"/>
    <property type="match status" value="1"/>
</dbReference>
<dbReference type="PANTHER" id="PTHR30536">
    <property type="entry name" value="ALTRONATE/GALACTARATE DEHYDRATASE"/>
    <property type="match status" value="1"/>
</dbReference>
<dbReference type="Gene3D" id="2.30.130.110">
    <property type="match status" value="1"/>
</dbReference>
<dbReference type="Pfam" id="PF08666">
    <property type="entry name" value="SAF"/>
    <property type="match status" value="1"/>
</dbReference>
<accession>A0A7H4NW59</accession>
<dbReference type="EC" id="4.2.1.42" evidence="8"/>
<dbReference type="Proteomes" id="UP000254571">
    <property type="component" value="Unassembled WGS sequence"/>
</dbReference>
<comment type="function">
    <text evidence="6 8">Catalyzes the dehydration of galactarate to form 5-dehydro-4-deoxy-D-glucarate (5-KDG).</text>
</comment>
<keyword evidence="5 8" id="KW-0456">Lyase</keyword>
<evidence type="ECO:0000256" key="6">
    <source>
        <dbReference type="ARBA" id="ARBA00059570"/>
    </source>
</evidence>
<dbReference type="InterPro" id="IPR052172">
    <property type="entry name" value="UxaA_altronate/galactarate_dh"/>
</dbReference>
<keyword evidence="4 8" id="KW-0408">Iron</keyword>
<comment type="pathway">
    <text evidence="7 8">Carbohydrate acid metabolism; galactarate degradation; D-glycerate from galactarate: step 1/3.</text>
</comment>
<comment type="catalytic activity">
    <reaction evidence="8">
        <text>galactarate = 5-dehydro-4-deoxy-D-glucarate + H2O</text>
        <dbReference type="Rhea" id="RHEA:16005"/>
        <dbReference type="ChEBI" id="CHEBI:15377"/>
        <dbReference type="ChEBI" id="CHEBI:16537"/>
        <dbReference type="ChEBI" id="CHEBI:42819"/>
        <dbReference type="EC" id="4.2.1.42"/>
    </reaction>
</comment>
<evidence type="ECO:0000256" key="5">
    <source>
        <dbReference type="ARBA" id="ARBA00023239"/>
    </source>
</evidence>
<dbReference type="EMBL" id="UGMX01000002">
    <property type="protein sequence ID" value="STW04424.1"/>
    <property type="molecule type" value="Genomic_DNA"/>
</dbReference>
<dbReference type="GO" id="GO:0019698">
    <property type="term" value="P:D-galacturonate catabolic process"/>
    <property type="evidence" value="ECO:0007669"/>
    <property type="project" value="TreeGrafter"/>
</dbReference>
<dbReference type="InterPro" id="IPR017654">
    <property type="entry name" value="GarD-like"/>
</dbReference>
<reference evidence="10 11" key="1">
    <citation type="submission" date="2018-06" db="EMBL/GenBank/DDBJ databases">
        <authorList>
            <consortium name="Pathogen Informatics"/>
            <person name="Doyle S."/>
        </authorList>
    </citation>
    <scope>NUCLEOTIDE SEQUENCE [LARGE SCALE GENOMIC DNA]</scope>
    <source>
        <strain evidence="10 11">NCTC9149</strain>
    </source>
</reference>
<dbReference type="InterPro" id="IPR032893">
    <property type="entry name" value="GarD_Enterobacteriaceae"/>
</dbReference>
<dbReference type="GO" id="GO:0046392">
    <property type="term" value="P:galactarate catabolic process"/>
    <property type="evidence" value="ECO:0007669"/>
    <property type="project" value="UniProtKB-UniRule"/>
</dbReference>
<dbReference type="GO" id="GO:0046872">
    <property type="term" value="F:metal ion binding"/>
    <property type="evidence" value="ECO:0007669"/>
    <property type="project" value="UniProtKB-KW"/>
</dbReference>
<dbReference type="HAMAP" id="MF_02031">
    <property type="entry name" value="Galactar_dehydrat"/>
    <property type="match status" value="1"/>
</dbReference>
<dbReference type="InterPro" id="IPR044144">
    <property type="entry name" value="SAF_UxaA/GarD"/>
</dbReference>
<keyword evidence="3 8" id="KW-0479">Metal-binding</keyword>
<evidence type="ECO:0000313" key="10">
    <source>
        <dbReference type="EMBL" id="STW04424.1"/>
    </source>
</evidence>
<evidence type="ECO:0000256" key="2">
    <source>
        <dbReference type="ARBA" id="ARBA00010986"/>
    </source>
</evidence>
<evidence type="ECO:0000256" key="3">
    <source>
        <dbReference type="ARBA" id="ARBA00022723"/>
    </source>
</evidence>
<dbReference type="GO" id="GO:0008867">
    <property type="term" value="F:galactarate dehydratase activity"/>
    <property type="evidence" value="ECO:0007669"/>
    <property type="project" value="UniProtKB-UniRule"/>
</dbReference>
<gene>
    <name evidence="10" type="primary">garD_2</name>
    <name evidence="8" type="synonym">garD</name>
    <name evidence="10" type="ORF">NCTC9149_00771</name>
</gene>
<dbReference type="UniPathway" id="UPA00565">
    <property type="reaction ID" value="UER00629"/>
</dbReference>